<dbReference type="EMBL" id="JACGWT010000001">
    <property type="protein sequence ID" value="MBA8792488.1"/>
    <property type="molecule type" value="Genomic_DNA"/>
</dbReference>
<protein>
    <submittedName>
        <fullName evidence="2">DNA-binding MarR family transcriptional regulator</fullName>
    </submittedName>
</protein>
<dbReference type="InterPro" id="IPR036390">
    <property type="entry name" value="WH_DNA-bd_sf"/>
</dbReference>
<keyword evidence="2" id="KW-0238">DNA-binding</keyword>
<evidence type="ECO:0000313" key="3">
    <source>
        <dbReference type="Proteomes" id="UP000523079"/>
    </source>
</evidence>
<dbReference type="SUPFAM" id="SSF46785">
    <property type="entry name" value="Winged helix' DNA-binding domain"/>
    <property type="match status" value="1"/>
</dbReference>
<feature type="domain" description="HTH marR-type" evidence="1">
    <location>
        <begin position="9"/>
        <end position="137"/>
    </location>
</feature>
<organism evidence="2 3">
    <name type="scientific">Microlunatus kandeliicorticis</name>
    <dbReference type="NCBI Taxonomy" id="1759536"/>
    <lineage>
        <taxon>Bacteria</taxon>
        <taxon>Bacillati</taxon>
        <taxon>Actinomycetota</taxon>
        <taxon>Actinomycetes</taxon>
        <taxon>Propionibacteriales</taxon>
        <taxon>Propionibacteriaceae</taxon>
        <taxon>Microlunatus</taxon>
    </lineage>
</organism>
<dbReference type="InterPro" id="IPR000835">
    <property type="entry name" value="HTH_MarR-typ"/>
</dbReference>
<gene>
    <name evidence="2" type="ORF">FHX74_000082</name>
</gene>
<dbReference type="Proteomes" id="UP000523079">
    <property type="component" value="Unassembled WGS sequence"/>
</dbReference>
<dbReference type="GO" id="GO:0003677">
    <property type="term" value="F:DNA binding"/>
    <property type="evidence" value="ECO:0007669"/>
    <property type="project" value="UniProtKB-KW"/>
</dbReference>
<name>A0A7W3INT5_9ACTN</name>
<dbReference type="PROSITE" id="PS50995">
    <property type="entry name" value="HTH_MARR_2"/>
    <property type="match status" value="1"/>
</dbReference>
<keyword evidence="3" id="KW-1185">Reference proteome</keyword>
<evidence type="ECO:0000259" key="1">
    <source>
        <dbReference type="PROSITE" id="PS50995"/>
    </source>
</evidence>
<dbReference type="AlphaFoldDB" id="A0A7W3INT5"/>
<accession>A0A7W3INT5</accession>
<reference evidence="2 3" key="1">
    <citation type="submission" date="2020-07" db="EMBL/GenBank/DDBJ databases">
        <title>Sequencing the genomes of 1000 actinobacteria strains.</title>
        <authorList>
            <person name="Klenk H.-P."/>
        </authorList>
    </citation>
    <scope>NUCLEOTIDE SEQUENCE [LARGE SCALE GENOMIC DNA]</scope>
    <source>
        <strain evidence="2 3">DSM 100723</strain>
    </source>
</reference>
<comment type="caution">
    <text evidence="2">The sequence shown here is derived from an EMBL/GenBank/DDBJ whole genome shotgun (WGS) entry which is preliminary data.</text>
</comment>
<dbReference type="PANTHER" id="PTHR33164:SF43">
    <property type="entry name" value="HTH-TYPE TRANSCRIPTIONAL REPRESSOR YETL"/>
    <property type="match status" value="1"/>
</dbReference>
<sequence>MDAWDAPRSLHVLRALIQAGERIVPTVAARAGLSVNELRTLEHLVERPMGPGELAKQLGVTSAASSGIIDRLQERGHARRVSHASDGRRTEVTITESGRAEVIGHLMPMFRELAEVDSTLTDAEREVVTRYLEGALTAVRHVL</sequence>
<dbReference type="GO" id="GO:0003700">
    <property type="term" value="F:DNA-binding transcription factor activity"/>
    <property type="evidence" value="ECO:0007669"/>
    <property type="project" value="InterPro"/>
</dbReference>
<dbReference type="InterPro" id="IPR039422">
    <property type="entry name" value="MarR/SlyA-like"/>
</dbReference>
<dbReference type="Gene3D" id="1.10.10.10">
    <property type="entry name" value="Winged helix-like DNA-binding domain superfamily/Winged helix DNA-binding domain"/>
    <property type="match status" value="1"/>
</dbReference>
<dbReference type="RefSeq" id="WP_182558137.1">
    <property type="nucleotide sequence ID" value="NZ_JACGWT010000001.1"/>
</dbReference>
<dbReference type="GO" id="GO:0006950">
    <property type="term" value="P:response to stress"/>
    <property type="evidence" value="ECO:0007669"/>
    <property type="project" value="TreeGrafter"/>
</dbReference>
<dbReference type="Pfam" id="PF12802">
    <property type="entry name" value="MarR_2"/>
    <property type="match status" value="1"/>
</dbReference>
<dbReference type="PRINTS" id="PR00598">
    <property type="entry name" value="HTHMARR"/>
</dbReference>
<evidence type="ECO:0000313" key="2">
    <source>
        <dbReference type="EMBL" id="MBA8792488.1"/>
    </source>
</evidence>
<proteinExistence type="predicted"/>
<dbReference type="PANTHER" id="PTHR33164">
    <property type="entry name" value="TRANSCRIPTIONAL REGULATOR, MARR FAMILY"/>
    <property type="match status" value="1"/>
</dbReference>
<dbReference type="SMART" id="SM00347">
    <property type="entry name" value="HTH_MARR"/>
    <property type="match status" value="1"/>
</dbReference>
<dbReference type="InterPro" id="IPR036388">
    <property type="entry name" value="WH-like_DNA-bd_sf"/>
</dbReference>